<dbReference type="Proteomes" id="UP000218231">
    <property type="component" value="Unassembled WGS sequence"/>
</dbReference>
<evidence type="ECO:0000259" key="4">
    <source>
        <dbReference type="PROSITE" id="PS50802"/>
    </source>
</evidence>
<dbReference type="InterPro" id="IPR038765">
    <property type="entry name" value="Papain-like_cys_pep_sf"/>
</dbReference>
<keyword evidence="7" id="KW-1185">Reference proteome</keyword>
<keyword evidence="3" id="KW-0472">Membrane</keyword>
<dbReference type="PANTHER" id="PTHR12419">
    <property type="entry name" value="OTU DOMAIN CONTAINING PROTEIN"/>
    <property type="match status" value="1"/>
</dbReference>
<dbReference type="STRING" id="2018661.A0A2A2L117"/>
<evidence type="ECO:0000256" key="2">
    <source>
        <dbReference type="SAM" id="MobiDB-lite"/>
    </source>
</evidence>
<organism evidence="6 7">
    <name type="scientific">Diploscapter pachys</name>
    <dbReference type="NCBI Taxonomy" id="2018661"/>
    <lineage>
        <taxon>Eukaryota</taxon>
        <taxon>Metazoa</taxon>
        <taxon>Ecdysozoa</taxon>
        <taxon>Nematoda</taxon>
        <taxon>Chromadorea</taxon>
        <taxon>Rhabditida</taxon>
        <taxon>Rhabditina</taxon>
        <taxon>Rhabditomorpha</taxon>
        <taxon>Rhabditoidea</taxon>
        <taxon>Rhabditidae</taxon>
        <taxon>Diploscapter</taxon>
    </lineage>
</organism>
<sequence>MFADDKEPPASPDSRTLDDSGFGEGDESEFDDVSTASSERDPILQESIELPDRSSTLTPDLKNLAMRDSVSEQLGSTDNGDVQAETGQSMPNFPQILDQPLHTENNIIVKGKILEKSSGQRYFITKFETSNLTNIYSFKLELLAEEEIDEMGASKPASTIPLQIVGTFENNTITVKASKVSEGKPIEEKVENIKYNEGDQIKILIDVREESFKVYANDEAIGGISYSDLSIVKKITVDGYIDVNSVVVEDRVRRQAIALSYDELRALQNTLLTTLNARRGNATGDGNCFYNSVSLILHGNEQASGDLRKTCIEHMVKNADHFKPIFLIHIKQNNLEFRMFEKYVEDQAKDEAWAEWPEIVCMADYLGQEIHIYVTNNDPTEKAEPRVAKPETEPIRLLYNGQTHYDAIIKKDQKDRSHKADDANDPAMGADIPELPEAEEAIEKPAPDDKQARIKELKEAIEILYSKYSENAVVIKDNKVVNEVVCNITNCKKVVLKPGMRNDNANVAIQDHIAKHFYEDEVNGHQYRFICKECNKGYNKCEDGRNHYRKSCKKMDKEKYPSWKDGFIDNMNDWPFEPVRNIVLKIFDDEGFITKLPKIIVDNWREQIQEKLNALEADTVDLFKIPDDGLVRCRHCGASLNFEDPNSIQTIADHFSKMNSEWTTKTWTTNKLKPVILEAMLTSGNVYDLPGHYHNLLKNHLVDKKFIDLGAQIVEKIKEKTEIKEKHKIYALVDGQHLRELLEQSDFDKILTDPIIYIGKGLSNRPSAHCSRDLRNALEHFIHDVGVLQLVLIFIFFPERYYGPYRCRIRVRQRLRWRT</sequence>
<evidence type="ECO:0008006" key="8">
    <source>
        <dbReference type="Google" id="ProtNLM"/>
    </source>
</evidence>
<keyword evidence="1" id="KW-0430">Lectin</keyword>
<evidence type="ECO:0000256" key="1">
    <source>
        <dbReference type="ARBA" id="ARBA00022734"/>
    </source>
</evidence>
<reference evidence="6 7" key="1">
    <citation type="journal article" date="2017" name="Curr. Biol.">
        <title>Genome architecture and evolution of a unichromosomal asexual nematode.</title>
        <authorList>
            <person name="Fradin H."/>
            <person name="Zegar C."/>
            <person name="Gutwein M."/>
            <person name="Lucas J."/>
            <person name="Kovtun M."/>
            <person name="Corcoran D."/>
            <person name="Baugh L.R."/>
            <person name="Kiontke K."/>
            <person name="Gunsalus K."/>
            <person name="Fitch D.H."/>
            <person name="Piano F."/>
        </authorList>
    </citation>
    <scope>NUCLEOTIDE SEQUENCE [LARGE SCALE GENOMIC DNA]</scope>
    <source>
        <strain evidence="6">PF1309</strain>
    </source>
</reference>
<feature type="region of interest" description="Disordered" evidence="2">
    <location>
        <begin position="1"/>
        <end position="59"/>
    </location>
</feature>
<dbReference type="OrthoDB" id="10017659at2759"/>
<dbReference type="Pfam" id="PF00337">
    <property type="entry name" value="Gal-bind_lectin"/>
    <property type="match status" value="1"/>
</dbReference>
<evidence type="ECO:0000259" key="5">
    <source>
        <dbReference type="PROSITE" id="PS51304"/>
    </source>
</evidence>
<feature type="region of interest" description="Disordered" evidence="2">
    <location>
        <begin position="412"/>
        <end position="431"/>
    </location>
</feature>
<dbReference type="SUPFAM" id="SSF54001">
    <property type="entry name" value="Cysteine proteinases"/>
    <property type="match status" value="1"/>
</dbReference>
<feature type="compositionally biased region" description="Basic and acidic residues" evidence="2">
    <location>
        <begin position="412"/>
        <end position="422"/>
    </location>
</feature>
<evidence type="ECO:0000256" key="3">
    <source>
        <dbReference type="SAM" id="Phobius"/>
    </source>
</evidence>
<feature type="domain" description="OTU" evidence="4">
    <location>
        <begin position="277"/>
        <end position="411"/>
    </location>
</feature>
<protein>
    <recommendedName>
        <fullName evidence="8">Ubiquitinyl hydrolase 1</fullName>
    </recommendedName>
</protein>
<dbReference type="CDD" id="cd22744">
    <property type="entry name" value="OTU"/>
    <property type="match status" value="1"/>
</dbReference>
<dbReference type="PROSITE" id="PS51304">
    <property type="entry name" value="GALECTIN"/>
    <property type="match status" value="1"/>
</dbReference>
<dbReference type="InterPro" id="IPR050704">
    <property type="entry name" value="Peptidase_C85-like"/>
</dbReference>
<keyword evidence="3" id="KW-1133">Transmembrane helix</keyword>
<dbReference type="PROSITE" id="PS50802">
    <property type="entry name" value="OTU"/>
    <property type="match status" value="1"/>
</dbReference>
<gene>
    <name evidence="6" type="ORF">WR25_01968</name>
</gene>
<feature type="region of interest" description="Disordered" evidence="2">
    <location>
        <begin position="72"/>
        <end position="98"/>
    </location>
</feature>
<accession>A0A2A2L117</accession>
<dbReference type="Gene3D" id="2.60.120.200">
    <property type="match status" value="1"/>
</dbReference>
<dbReference type="EMBL" id="LIAE01007361">
    <property type="protein sequence ID" value="PAV79862.1"/>
    <property type="molecule type" value="Genomic_DNA"/>
</dbReference>
<evidence type="ECO:0000313" key="7">
    <source>
        <dbReference type="Proteomes" id="UP000218231"/>
    </source>
</evidence>
<evidence type="ECO:0000313" key="6">
    <source>
        <dbReference type="EMBL" id="PAV79862.1"/>
    </source>
</evidence>
<feature type="compositionally biased region" description="Polar residues" evidence="2">
    <location>
        <begin position="72"/>
        <end position="92"/>
    </location>
</feature>
<dbReference type="InterPro" id="IPR001079">
    <property type="entry name" value="Galectin_CRD"/>
</dbReference>
<proteinExistence type="predicted"/>
<dbReference type="Gene3D" id="3.90.70.80">
    <property type="match status" value="1"/>
</dbReference>
<dbReference type="InterPro" id="IPR003323">
    <property type="entry name" value="OTU_dom"/>
</dbReference>
<comment type="caution">
    <text evidence="6">The sequence shown here is derived from an EMBL/GenBank/DDBJ whole genome shotgun (WGS) entry which is preliminary data.</text>
</comment>
<name>A0A2A2L117_9BILA</name>
<dbReference type="GO" id="GO:0016579">
    <property type="term" value="P:protein deubiquitination"/>
    <property type="evidence" value="ECO:0007669"/>
    <property type="project" value="TreeGrafter"/>
</dbReference>
<feature type="domain" description="Galectin" evidence="5">
    <location>
        <begin position="93"/>
        <end position="249"/>
    </location>
</feature>
<keyword evidence="3" id="KW-0812">Transmembrane</keyword>
<dbReference type="GO" id="GO:0004843">
    <property type="term" value="F:cysteine-type deubiquitinase activity"/>
    <property type="evidence" value="ECO:0007669"/>
    <property type="project" value="TreeGrafter"/>
</dbReference>
<feature type="transmembrane region" description="Helical" evidence="3">
    <location>
        <begin position="781"/>
        <end position="802"/>
    </location>
</feature>
<dbReference type="GO" id="GO:0030246">
    <property type="term" value="F:carbohydrate binding"/>
    <property type="evidence" value="ECO:0007669"/>
    <property type="project" value="UniProtKB-KW"/>
</dbReference>
<dbReference type="Pfam" id="PF02338">
    <property type="entry name" value="OTU"/>
    <property type="match status" value="1"/>
</dbReference>
<dbReference type="AlphaFoldDB" id="A0A2A2L117"/>